<sequence>MTTTTILLSPDDPASIGRAADLLDAGALVALPTETVYGLAADAARGEAVAAVFEAKGRPRFNPLIVHVSDLAMARRDVHLDAATERLAARFWPGPLTLVLPKAAGSAVHPLASGGLDTLALRMPRGAMADVIARLGRPVVAPSANPSGRISPTAASDVMRGLSGRIAAVLDGGRAPHGLESTVVKPLPDRLVLLRPGPIDREALADAAGLPVVDPEAGSGIESPGQLLSHYAPQGRVRLDARRVEPGEALIGFGPEGAANRAEALDFVNLSPSGDLVEAAANLFAALHRFDRPDIEAIAVEPIPATGLGEAIADRLRRAAAPRG</sequence>
<dbReference type="EMBL" id="CP113520">
    <property type="protein sequence ID" value="WAJ29801.1"/>
    <property type="molecule type" value="Genomic_DNA"/>
</dbReference>
<keyword evidence="1" id="KW-0808">Transferase</keyword>
<accession>A0ACD4NT01</accession>
<organism evidence="1 2">
    <name type="scientific">Antarcticirhabdus aurantiaca</name>
    <dbReference type="NCBI Taxonomy" id="2606717"/>
    <lineage>
        <taxon>Bacteria</taxon>
        <taxon>Pseudomonadati</taxon>
        <taxon>Pseudomonadota</taxon>
        <taxon>Alphaproteobacteria</taxon>
        <taxon>Hyphomicrobiales</taxon>
        <taxon>Aurantimonadaceae</taxon>
        <taxon>Antarcticirhabdus</taxon>
    </lineage>
</organism>
<reference evidence="1" key="1">
    <citation type="submission" date="2022-11" db="EMBL/GenBank/DDBJ databases">
        <title>beta-Carotene-producing bacterium, Jeongeuplla avenae sp. nov., alleviates the salt stress of Arabidopsis seedlings.</title>
        <authorList>
            <person name="Jiang L."/>
            <person name="Lee J."/>
        </authorList>
    </citation>
    <scope>NUCLEOTIDE SEQUENCE</scope>
    <source>
        <strain evidence="1">DY_R2A_6</strain>
    </source>
</reference>
<evidence type="ECO:0000313" key="2">
    <source>
        <dbReference type="Proteomes" id="UP001163223"/>
    </source>
</evidence>
<keyword evidence="1" id="KW-0548">Nucleotidyltransferase</keyword>
<gene>
    <name evidence="1" type="ORF">OXU80_06150</name>
</gene>
<keyword evidence="2" id="KW-1185">Reference proteome</keyword>
<dbReference type="EC" id="2.7.7.87" evidence="1"/>
<protein>
    <submittedName>
        <fullName evidence="1">L-threonylcarbamoyladenylate synthase</fullName>
        <ecNumber evidence="1">2.7.7.87</ecNumber>
    </submittedName>
</protein>
<evidence type="ECO:0000313" key="1">
    <source>
        <dbReference type="EMBL" id="WAJ29801.1"/>
    </source>
</evidence>
<dbReference type="Proteomes" id="UP001163223">
    <property type="component" value="Chromosome"/>
</dbReference>
<proteinExistence type="predicted"/>
<name>A0ACD4NT01_9HYPH</name>